<comment type="function">
    <text evidence="2">Is required to sustain N(2)-dependent growth in the presence of low levels of carbon monoxide (CO). Probably acts by protecting the N(2) fixation ability of the nitrogenase complex, which is inactivated in the presence of CO.</text>
</comment>
<feature type="compositionally biased region" description="Pro residues" evidence="3">
    <location>
        <begin position="42"/>
        <end position="56"/>
    </location>
</feature>
<evidence type="ECO:0000256" key="3">
    <source>
        <dbReference type="SAM" id="MobiDB-lite"/>
    </source>
</evidence>
<dbReference type="RefSeq" id="WP_284309364.1">
    <property type="nucleotide sequence ID" value="NZ_BSPB01000072.1"/>
</dbReference>
<accession>A0ABQ6C920</accession>
<organism evidence="4 5">
    <name type="scientific">Hydrogenophaga electricum</name>
    <dbReference type="NCBI Taxonomy" id="1230953"/>
    <lineage>
        <taxon>Bacteria</taxon>
        <taxon>Pseudomonadati</taxon>
        <taxon>Pseudomonadota</taxon>
        <taxon>Betaproteobacteria</taxon>
        <taxon>Burkholderiales</taxon>
        <taxon>Comamonadaceae</taxon>
        <taxon>Hydrogenophaga</taxon>
    </lineage>
</organism>
<dbReference type="InterPro" id="IPR024899">
    <property type="entry name" value="CowN"/>
</dbReference>
<dbReference type="NCBIfam" id="NF033689">
    <property type="entry name" value="N2Fix_CO_CowN"/>
    <property type="match status" value="1"/>
</dbReference>
<evidence type="ECO:0000256" key="1">
    <source>
        <dbReference type="ARBA" id="ARBA00023231"/>
    </source>
</evidence>
<gene>
    <name evidence="2" type="primary">cowN</name>
    <name evidence="4" type="ORF">GCM10007935_41170</name>
</gene>
<reference evidence="5" key="1">
    <citation type="journal article" date="2019" name="Int. J. Syst. Evol. Microbiol.">
        <title>The Global Catalogue of Microorganisms (GCM) 10K type strain sequencing project: providing services to taxonomists for standard genome sequencing and annotation.</title>
        <authorList>
            <consortium name="The Broad Institute Genomics Platform"/>
            <consortium name="The Broad Institute Genome Sequencing Center for Infectious Disease"/>
            <person name="Wu L."/>
            <person name="Ma J."/>
        </authorList>
    </citation>
    <scope>NUCLEOTIDE SEQUENCE [LARGE SCALE GENOMIC DNA]</scope>
    <source>
        <strain evidence="5">NBRC 109341</strain>
    </source>
</reference>
<evidence type="ECO:0000313" key="5">
    <source>
        <dbReference type="Proteomes" id="UP001156903"/>
    </source>
</evidence>
<keyword evidence="5" id="KW-1185">Reference proteome</keyword>
<dbReference type="Proteomes" id="UP001156903">
    <property type="component" value="Unassembled WGS sequence"/>
</dbReference>
<dbReference type="Pfam" id="PF20543">
    <property type="entry name" value="CowN"/>
    <property type="match status" value="1"/>
</dbReference>
<dbReference type="HAMAP" id="MF_02117">
    <property type="entry name" value="CowN"/>
    <property type="match status" value="1"/>
</dbReference>
<name>A0ABQ6C920_9BURK</name>
<comment type="similarity">
    <text evidence="2">Belongs to the CowN family.</text>
</comment>
<proteinExistence type="inferred from homology"/>
<dbReference type="EMBL" id="BSPB01000072">
    <property type="protein sequence ID" value="GLS16674.1"/>
    <property type="molecule type" value="Genomic_DNA"/>
</dbReference>
<sequence length="149" mass="16846">MGPTDLLSWLESPDGAPLLAAFQRRPIRRGQAISRQTRTPRSPRPAAPQPQPPAPMPATAAPSDRYRSFKGIDVEGQCQRMMARIGSHTDGLDDPFWRYFFQRRAATRGMRCDDLLLLASFVNPIRELFEDQGDDTGLAWLDQLENECF</sequence>
<keyword evidence="1 2" id="KW-0535">Nitrogen fixation</keyword>
<protein>
    <recommendedName>
        <fullName evidence="2">N(2)-fixation sustaining protein CowN</fullName>
    </recommendedName>
    <alternativeName>
        <fullName evidence="2">CO weal-nitrogenase</fullName>
    </alternativeName>
</protein>
<evidence type="ECO:0000256" key="2">
    <source>
        <dbReference type="HAMAP-Rule" id="MF_02117"/>
    </source>
</evidence>
<feature type="region of interest" description="Disordered" evidence="3">
    <location>
        <begin position="20"/>
        <end position="64"/>
    </location>
</feature>
<evidence type="ECO:0000313" key="4">
    <source>
        <dbReference type="EMBL" id="GLS16674.1"/>
    </source>
</evidence>
<comment type="caution">
    <text evidence="4">The sequence shown here is derived from an EMBL/GenBank/DDBJ whole genome shotgun (WGS) entry which is preliminary data.</text>
</comment>